<protein>
    <submittedName>
        <fullName evidence="2">Uncharacterized protein</fullName>
    </submittedName>
</protein>
<dbReference type="VEuPathDB" id="TriTrypDB:ECC02_005137"/>
<organism evidence="2 3">
    <name type="scientific">Trypanosoma cruzi</name>
    <dbReference type="NCBI Taxonomy" id="5693"/>
    <lineage>
        <taxon>Eukaryota</taxon>
        <taxon>Discoba</taxon>
        <taxon>Euglenozoa</taxon>
        <taxon>Kinetoplastea</taxon>
        <taxon>Metakinetoplastina</taxon>
        <taxon>Trypanosomatida</taxon>
        <taxon>Trypanosomatidae</taxon>
        <taxon>Trypanosoma</taxon>
        <taxon>Schizotrypanum</taxon>
    </lineage>
</organism>
<dbReference type="VEuPathDB" id="TriTrypDB:TcCLB.507837.100"/>
<feature type="region of interest" description="Disordered" evidence="1">
    <location>
        <begin position="76"/>
        <end position="151"/>
    </location>
</feature>
<reference evidence="2 3" key="1">
    <citation type="journal article" date="2018" name="Microb. Genom.">
        <title>Expanding an expanded genome: long-read sequencing of Trypanosoma cruzi.</title>
        <authorList>
            <person name="Berna L."/>
            <person name="Rodriguez M."/>
            <person name="Chiribao M.L."/>
            <person name="Parodi-Talice A."/>
            <person name="Pita S."/>
            <person name="Rijo G."/>
            <person name="Alvarez-Valin F."/>
            <person name="Robello C."/>
        </authorList>
    </citation>
    <scope>NUCLEOTIDE SEQUENCE [LARGE SCALE GENOMIC DNA]</scope>
    <source>
        <strain evidence="2 3">TCC</strain>
    </source>
</reference>
<dbReference type="VEuPathDB" id="TriTrypDB:TcG_07109"/>
<evidence type="ECO:0000256" key="1">
    <source>
        <dbReference type="SAM" id="MobiDB-lite"/>
    </source>
</evidence>
<feature type="region of interest" description="Disordered" evidence="1">
    <location>
        <begin position="26"/>
        <end position="61"/>
    </location>
</feature>
<evidence type="ECO:0000313" key="3">
    <source>
        <dbReference type="Proteomes" id="UP000246078"/>
    </source>
</evidence>
<feature type="compositionally biased region" description="Polar residues" evidence="1">
    <location>
        <begin position="138"/>
        <end position="151"/>
    </location>
</feature>
<sequence>MEQHCANLLLLFGLESEEACVRRERELAAGSSGRGGRDEKGRGRVLWWSRTPKRRGDDATVPTITAVDGQLYFIIGPPALEDNSPASPEVASPQSSQQKVGRAAGGDVRRNSSTSGSKKLLSQSKQRGSKKIKDNQSRSESGANSSRRSRC</sequence>
<dbReference type="VEuPathDB" id="TriTrypDB:TCSYLVIO_008392"/>
<comment type="caution">
    <text evidence="2">The sequence shown here is derived from an EMBL/GenBank/DDBJ whole genome shotgun (WGS) entry which is preliminary data.</text>
</comment>
<dbReference type="VEuPathDB" id="TriTrypDB:TCDM_08145"/>
<name>A0A2V2V2R9_TRYCR</name>
<gene>
    <name evidence="2" type="ORF">C3747_366g34</name>
</gene>
<dbReference type="EMBL" id="PRFC01000366">
    <property type="protein sequence ID" value="PWU90491.1"/>
    <property type="molecule type" value="Genomic_DNA"/>
</dbReference>
<evidence type="ECO:0000313" key="2">
    <source>
        <dbReference type="EMBL" id="PWU90491.1"/>
    </source>
</evidence>
<dbReference type="AlphaFoldDB" id="A0A2V2V2R9"/>
<dbReference type="Proteomes" id="UP000246078">
    <property type="component" value="Unassembled WGS sequence"/>
</dbReference>
<feature type="compositionally biased region" description="Low complexity" evidence="1">
    <location>
        <begin position="112"/>
        <end position="126"/>
    </location>
</feature>
<dbReference type="VEuPathDB" id="TriTrypDB:C4B63_93g82"/>
<dbReference type="VEuPathDB" id="TriTrypDB:TcBrA4_0026300"/>
<dbReference type="VEuPathDB" id="TriTrypDB:TcCL_NonESM07454"/>
<dbReference type="VEuPathDB" id="TriTrypDB:C3747_366g34"/>
<dbReference type="VEuPathDB" id="TriTrypDB:Tc_MARK_7278"/>
<proteinExistence type="predicted"/>
<accession>A0A2V2V2R9</accession>